<dbReference type="Proteomes" id="UP000321947">
    <property type="component" value="Unassembled WGS sequence"/>
</dbReference>
<accession>A0A5D3BQG0</accession>
<protein>
    <submittedName>
        <fullName evidence="2">Uncharacterized protein</fullName>
    </submittedName>
</protein>
<comment type="caution">
    <text evidence="2">The sequence shown here is derived from an EMBL/GenBank/DDBJ whole genome shotgun (WGS) entry which is preliminary data.</text>
</comment>
<evidence type="ECO:0000313" key="2">
    <source>
        <dbReference type="EMBL" id="TYK01607.1"/>
    </source>
</evidence>
<evidence type="ECO:0000256" key="1">
    <source>
        <dbReference type="SAM" id="MobiDB-lite"/>
    </source>
</evidence>
<name>A0A5D3BQG0_CUCMM</name>
<dbReference type="EMBL" id="SSTD01016175">
    <property type="protein sequence ID" value="TYK01607.1"/>
    <property type="molecule type" value="Genomic_DNA"/>
</dbReference>
<feature type="region of interest" description="Disordered" evidence="1">
    <location>
        <begin position="92"/>
        <end position="118"/>
    </location>
</feature>
<organism evidence="2 3">
    <name type="scientific">Cucumis melo var. makuwa</name>
    <name type="common">Oriental melon</name>
    <dbReference type="NCBI Taxonomy" id="1194695"/>
    <lineage>
        <taxon>Eukaryota</taxon>
        <taxon>Viridiplantae</taxon>
        <taxon>Streptophyta</taxon>
        <taxon>Embryophyta</taxon>
        <taxon>Tracheophyta</taxon>
        <taxon>Spermatophyta</taxon>
        <taxon>Magnoliopsida</taxon>
        <taxon>eudicotyledons</taxon>
        <taxon>Gunneridae</taxon>
        <taxon>Pentapetalae</taxon>
        <taxon>rosids</taxon>
        <taxon>fabids</taxon>
        <taxon>Cucurbitales</taxon>
        <taxon>Cucurbitaceae</taxon>
        <taxon>Benincaseae</taxon>
        <taxon>Cucumis</taxon>
    </lineage>
</organism>
<reference evidence="2 3" key="1">
    <citation type="submission" date="2019-08" db="EMBL/GenBank/DDBJ databases">
        <title>Draft genome sequences of two oriental melons (Cucumis melo L. var makuwa).</title>
        <authorList>
            <person name="Kwon S.-Y."/>
        </authorList>
    </citation>
    <scope>NUCLEOTIDE SEQUENCE [LARGE SCALE GENOMIC DNA]</scope>
    <source>
        <strain evidence="3">cv. Chang Bougi</strain>
        <tissue evidence="2">Leaf</tissue>
    </source>
</reference>
<gene>
    <name evidence="2" type="ORF">E5676_scaffold451G002040</name>
</gene>
<evidence type="ECO:0000313" key="3">
    <source>
        <dbReference type="Proteomes" id="UP000321947"/>
    </source>
</evidence>
<proteinExistence type="predicted"/>
<dbReference type="AlphaFoldDB" id="A0A5D3BQG0"/>
<sequence>MLRQPPPAIAPSIVSISGRLKAIDFIEPSSKPVVLSSSVSRKQLEPIHLNSNRVSSTHARSNCSTPIILGIPLGITKDQLVPRLAQIARVRRRASSGTEAEVRRRASWRVTRSDRGRP</sequence>